<evidence type="ECO:0000256" key="5">
    <source>
        <dbReference type="ARBA" id="ARBA00022723"/>
    </source>
</evidence>
<dbReference type="Gene3D" id="2.60.200.40">
    <property type="match status" value="1"/>
</dbReference>
<evidence type="ECO:0000256" key="9">
    <source>
        <dbReference type="ARBA" id="ARBA00022842"/>
    </source>
</evidence>
<dbReference type="Pfam" id="PF00781">
    <property type="entry name" value="DAGK_cat"/>
    <property type="match status" value="1"/>
</dbReference>
<dbReference type="GO" id="GO:0005524">
    <property type="term" value="F:ATP binding"/>
    <property type="evidence" value="ECO:0007669"/>
    <property type="project" value="UniProtKB-KW"/>
</dbReference>
<keyword evidence="15" id="KW-1185">Reference proteome</keyword>
<dbReference type="NCBIfam" id="TIGR00147">
    <property type="entry name" value="YegS/Rv2252/BmrU family lipid kinase"/>
    <property type="match status" value="1"/>
</dbReference>
<keyword evidence="12" id="KW-1208">Phospholipid metabolism</keyword>
<dbReference type="GO" id="GO:0008654">
    <property type="term" value="P:phospholipid biosynthetic process"/>
    <property type="evidence" value="ECO:0007669"/>
    <property type="project" value="UniProtKB-KW"/>
</dbReference>
<feature type="domain" description="DAGKc" evidence="13">
    <location>
        <begin position="5"/>
        <end position="138"/>
    </location>
</feature>
<evidence type="ECO:0000256" key="1">
    <source>
        <dbReference type="ARBA" id="ARBA00001946"/>
    </source>
</evidence>
<accession>A0A934SJ70</accession>
<dbReference type="PANTHER" id="PTHR12358:SF106">
    <property type="entry name" value="LIPID KINASE YEGS"/>
    <property type="match status" value="1"/>
</dbReference>
<keyword evidence="4" id="KW-0808">Transferase</keyword>
<dbReference type="InterPro" id="IPR017438">
    <property type="entry name" value="ATP-NAD_kinase_N"/>
</dbReference>
<dbReference type="GO" id="GO:0046872">
    <property type="term" value="F:metal ion binding"/>
    <property type="evidence" value="ECO:0007669"/>
    <property type="project" value="UniProtKB-KW"/>
</dbReference>
<dbReference type="Proteomes" id="UP000636458">
    <property type="component" value="Unassembled WGS sequence"/>
</dbReference>
<evidence type="ECO:0000256" key="7">
    <source>
        <dbReference type="ARBA" id="ARBA00022777"/>
    </source>
</evidence>
<dbReference type="Pfam" id="PF19279">
    <property type="entry name" value="YegS_C"/>
    <property type="match status" value="1"/>
</dbReference>
<dbReference type="Gene3D" id="3.40.50.10330">
    <property type="entry name" value="Probable inorganic polyphosphate/atp-NAD kinase, domain 1"/>
    <property type="match status" value="1"/>
</dbReference>
<keyword evidence="7 14" id="KW-0418">Kinase</keyword>
<reference evidence="14" key="1">
    <citation type="submission" date="2021-01" db="EMBL/GenBank/DDBJ databases">
        <title>Lacisediminihabitans sp. nov. strain G11-30, isolated from Antarctic Soil.</title>
        <authorList>
            <person name="Li J."/>
        </authorList>
    </citation>
    <scope>NUCLEOTIDE SEQUENCE</scope>
    <source>
        <strain evidence="14">G11-30</strain>
    </source>
</reference>
<dbReference type="InterPro" id="IPR016064">
    <property type="entry name" value="NAD/diacylglycerol_kinase_sf"/>
</dbReference>
<keyword evidence="9" id="KW-0460">Magnesium</keyword>
<dbReference type="InterPro" id="IPR001206">
    <property type="entry name" value="Diacylglycerol_kinase_cat_dom"/>
</dbReference>
<evidence type="ECO:0000256" key="2">
    <source>
        <dbReference type="ARBA" id="ARBA00005983"/>
    </source>
</evidence>
<dbReference type="GO" id="GO:0004143">
    <property type="term" value="F:ATP-dependent diacylglycerol kinase activity"/>
    <property type="evidence" value="ECO:0007669"/>
    <property type="project" value="TreeGrafter"/>
</dbReference>
<keyword evidence="10" id="KW-0443">Lipid metabolism</keyword>
<dbReference type="AlphaFoldDB" id="A0A934SJ70"/>
<evidence type="ECO:0000259" key="13">
    <source>
        <dbReference type="PROSITE" id="PS50146"/>
    </source>
</evidence>
<keyword evidence="11" id="KW-0594">Phospholipid biosynthesis</keyword>
<dbReference type="EMBL" id="JAEPES010000001">
    <property type="protein sequence ID" value="MBK4346270.1"/>
    <property type="molecule type" value="Genomic_DNA"/>
</dbReference>
<dbReference type="InterPro" id="IPR050187">
    <property type="entry name" value="Lipid_Phosphate_FormReg"/>
</dbReference>
<keyword evidence="5" id="KW-0479">Metal-binding</keyword>
<organism evidence="14 15">
    <name type="scientific">Lacisediminihabitans changchengi</name>
    <dbReference type="NCBI Taxonomy" id="2787634"/>
    <lineage>
        <taxon>Bacteria</taxon>
        <taxon>Bacillati</taxon>
        <taxon>Actinomycetota</taxon>
        <taxon>Actinomycetes</taxon>
        <taxon>Micrococcales</taxon>
        <taxon>Microbacteriaceae</taxon>
        <taxon>Lacisediminihabitans</taxon>
    </lineage>
</organism>
<keyword evidence="8" id="KW-0067">ATP-binding</keyword>
<evidence type="ECO:0000256" key="4">
    <source>
        <dbReference type="ARBA" id="ARBA00022679"/>
    </source>
</evidence>
<evidence type="ECO:0000256" key="12">
    <source>
        <dbReference type="ARBA" id="ARBA00023264"/>
    </source>
</evidence>
<name>A0A934SJ70_9MICO</name>
<dbReference type="SUPFAM" id="SSF111331">
    <property type="entry name" value="NAD kinase/diacylglycerol kinase-like"/>
    <property type="match status" value="1"/>
</dbReference>
<protein>
    <submittedName>
        <fullName evidence="14">YegS/Rv2252/BmrU family lipid kinase</fullName>
    </submittedName>
</protein>
<keyword evidence="3" id="KW-0444">Lipid biosynthesis</keyword>
<evidence type="ECO:0000256" key="10">
    <source>
        <dbReference type="ARBA" id="ARBA00023098"/>
    </source>
</evidence>
<evidence type="ECO:0000256" key="6">
    <source>
        <dbReference type="ARBA" id="ARBA00022741"/>
    </source>
</evidence>
<dbReference type="GO" id="GO:0005886">
    <property type="term" value="C:plasma membrane"/>
    <property type="evidence" value="ECO:0007669"/>
    <property type="project" value="TreeGrafter"/>
</dbReference>
<evidence type="ECO:0000313" key="14">
    <source>
        <dbReference type="EMBL" id="MBK4346270.1"/>
    </source>
</evidence>
<dbReference type="InterPro" id="IPR045540">
    <property type="entry name" value="YegS/DAGK_C"/>
</dbReference>
<comment type="cofactor">
    <cofactor evidence="1">
        <name>Mg(2+)</name>
        <dbReference type="ChEBI" id="CHEBI:18420"/>
    </cofactor>
</comment>
<dbReference type="InterPro" id="IPR005218">
    <property type="entry name" value="Diacylglycerol/lipid_kinase"/>
</dbReference>
<evidence type="ECO:0000256" key="3">
    <source>
        <dbReference type="ARBA" id="ARBA00022516"/>
    </source>
</evidence>
<dbReference type="PROSITE" id="PS50146">
    <property type="entry name" value="DAGK"/>
    <property type="match status" value="1"/>
</dbReference>
<dbReference type="PANTHER" id="PTHR12358">
    <property type="entry name" value="SPHINGOSINE KINASE"/>
    <property type="match status" value="1"/>
</dbReference>
<evidence type="ECO:0000313" key="15">
    <source>
        <dbReference type="Proteomes" id="UP000636458"/>
    </source>
</evidence>
<dbReference type="SMART" id="SM00046">
    <property type="entry name" value="DAGKc"/>
    <property type="match status" value="1"/>
</dbReference>
<sequence length="307" mass="32333">MVEASKPRRVFVAINPTASFGKGSKVGPAVVAALLTAGHDVTRLEEPSYAELIASAKAAIATGPDALIVVGGDGMVNLGTNLVAGTDVPLGIVPSGTGNDMARALGIPHENSAGAIDLLLKQLQLPARTIDAGLIHRSDGGETWYACMVSAGFDAVVNERANRMTWPKGPMRYNLALLYELIGLKPIRYTLTFDGEVTEVEGMMISVGNGVSLGGGMLVTPDAEVDDGLLDVLVVGRLTRLQFLRIFPRVFRGEHLTDPRVTVRRVKRVTIAAEGVAAYGDGERVGPLPVTIEVRPGALKVLAPARP</sequence>
<evidence type="ECO:0000256" key="11">
    <source>
        <dbReference type="ARBA" id="ARBA00023209"/>
    </source>
</evidence>
<comment type="similarity">
    <text evidence="2">Belongs to the diacylglycerol/lipid kinase family.</text>
</comment>
<gene>
    <name evidence="14" type="ORF">IV501_01360</name>
</gene>
<keyword evidence="6" id="KW-0547">Nucleotide-binding</keyword>
<evidence type="ECO:0000256" key="8">
    <source>
        <dbReference type="ARBA" id="ARBA00022840"/>
    </source>
</evidence>
<proteinExistence type="inferred from homology"/>
<comment type="caution">
    <text evidence="14">The sequence shown here is derived from an EMBL/GenBank/DDBJ whole genome shotgun (WGS) entry which is preliminary data.</text>
</comment>
<dbReference type="RefSeq" id="WP_200554621.1">
    <property type="nucleotide sequence ID" value="NZ_JAEPES010000001.1"/>
</dbReference>